<dbReference type="InterPro" id="IPR003115">
    <property type="entry name" value="ParB_N"/>
</dbReference>
<dbReference type="InterPro" id="IPR050336">
    <property type="entry name" value="Chromosome_partition/occlusion"/>
</dbReference>
<evidence type="ECO:0000313" key="3">
    <source>
        <dbReference type="Proteomes" id="UP000288972"/>
    </source>
</evidence>
<dbReference type="InterPro" id="IPR036086">
    <property type="entry name" value="ParB/Sulfiredoxin_sf"/>
</dbReference>
<dbReference type="Pfam" id="PF02195">
    <property type="entry name" value="ParB_N"/>
    <property type="match status" value="1"/>
</dbReference>
<gene>
    <name evidence="2" type="ORF">XH91_27420</name>
</gene>
<dbReference type="Proteomes" id="UP000288972">
    <property type="component" value="Chromosome"/>
</dbReference>
<feature type="domain" description="ParB-like N-terminal" evidence="1">
    <location>
        <begin position="16"/>
        <end position="102"/>
    </location>
</feature>
<reference evidence="2 3" key="1">
    <citation type="submission" date="2018-06" db="EMBL/GenBank/DDBJ databases">
        <title>Comparative genomics of rhizobia nodulating Arachis hypogaea in China.</title>
        <authorList>
            <person name="Li Y."/>
        </authorList>
    </citation>
    <scope>NUCLEOTIDE SEQUENCE [LARGE SCALE GENOMIC DNA]</scope>
    <source>
        <strain evidence="2 3">CCBAU 51670</strain>
    </source>
</reference>
<dbReference type="PANTHER" id="PTHR33375:SF1">
    <property type="entry name" value="CHROMOSOME-PARTITIONING PROTEIN PARB-RELATED"/>
    <property type="match status" value="1"/>
</dbReference>
<dbReference type="SUPFAM" id="SSF110849">
    <property type="entry name" value="ParB/Sulfiredoxin"/>
    <property type="match status" value="1"/>
</dbReference>
<sequence>MNNSFPLPICTQLSLIYRSPSDLIPDPRNARTHPKRQIEQLKASIREFGFTNPILIDPDGHLIAGHGRLQAAKALGMVQVPTITLSGLSETQKRALRLADNKIALNAGWDVEILQQELGELASIDLEIDPTLTGFSTGEIDVILSKSTADTDDEIIPPPPSTPRTKPGDIWILGQHRVGCGDARDAQFLDRVSVKGWCAY</sequence>
<dbReference type="PANTHER" id="PTHR33375">
    <property type="entry name" value="CHROMOSOME-PARTITIONING PROTEIN PARB-RELATED"/>
    <property type="match status" value="1"/>
</dbReference>
<dbReference type="RefSeq" id="WP_128953475.1">
    <property type="nucleotide sequence ID" value="NZ_CP030053.1"/>
</dbReference>
<dbReference type="AlphaFoldDB" id="A0AAE6CAN3"/>
<dbReference type="EMBL" id="CP030053">
    <property type="protein sequence ID" value="QAU48715.1"/>
    <property type="molecule type" value="Genomic_DNA"/>
</dbReference>
<proteinExistence type="predicted"/>
<dbReference type="GO" id="GO:0007059">
    <property type="term" value="P:chromosome segregation"/>
    <property type="evidence" value="ECO:0007669"/>
    <property type="project" value="TreeGrafter"/>
</dbReference>
<organism evidence="2 3">
    <name type="scientific">Bradyrhizobium guangzhouense</name>
    <dbReference type="NCBI Taxonomy" id="1325095"/>
    <lineage>
        <taxon>Bacteria</taxon>
        <taxon>Pseudomonadati</taxon>
        <taxon>Pseudomonadota</taxon>
        <taxon>Alphaproteobacteria</taxon>
        <taxon>Hyphomicrobiales</taxon>
        <taxon>Nitrobacteraceae</taxon>
        <taxon>Bradyrhizobium</taxon>
    </lineage>
</organism>
<dbReference type="KEGG" id="bgz:XH91_27420"/>
<evidence type="ECO:0000313" key="2">
    <source>
        <dbReference type="EMBL" id="QAU48715.1"/>
    </source>
</evidence>
<dbReference type="Gene3D" id="3.90.1530.10">
    <property type="entry name" value="Conserved hypothetical protein from pyrococcus furiosus pfu- 392566-001, ParB domain"/>
    <property type="match status" value="1"/>
</dbReference>
<protein>
    <recommendedName>
        <fullName evidence="1">ParB-like N-terminal domain-containing protein</fullName>
    </recommendedName>
</protein>
<dbReference type="GO" id="GO:0045881">
    <property type="term" value="P:positive regulation of sporulation resulting in formation of a cellular spore"/>
    <property type="evidence" value="ECO:0007669"/>
    <property type="project" value="TreeGrafter"/>
</dbReference>
<accession>A0AAE6CAN3</accession>
<dbReference type="CDD" id="cd16403">
    <property type="entry name" value="ParB_N_like_MT"/>
    <property type="match status" value="1"/>
</dbReference>
<dbReference type="SMART" id="SM00470">
    <property type="entry name" value="ParB"/>
    <property type="match status" value="1"/>
</dbReference>
<name>A0AAE6CAN3_9BRAD</name>
<evidence type="ECO:0000259" key="1">
    <source>
        <dbReference type="SMART" id="SM00470"/>
    </source>
</evidence>
<dbReference type="GO" id="GO:0005694">
    <property type="term" value="C:chromosome"/>
    <property type="evidence" value="ECO:0007669"/>
    <property type="project" value="TreeGrafter"/>
</dbReference>